<feature type="domain" description="Spc7 kinetochore protein" evidence="2">
    <location>
        <begin position="698"/>
        <end position="1020"/>
    </location>
</feature>
<evidence type="ECO:0000313" key="3">
    <source>
        <dbReference type="EMBL" id="KDE06200.1"/>
    </source>
</evidence>
<feature type="compositionally biased region" description="Polar residues" evidence="1">
    <location>
        <begin position="672"/>
        <end position="687"/>
    </location>
</feature>
<dbReference type="EMBL" id="GL541675">
    <property type="protein sequence ID" value="KDE06200.1"/>
    <property type="molecule type" value="Genomic_DNA"/>
</dbReference>
<feature type="compositionally biased region" description="Low complexity" evidence="1">
    <location>
        <begin position="369"/>
        <end position="382"/>
    </location>
</feature>
<keyword evidence="5" id="KW-1185">Reference proteome</keyword>
<dbReference type="STRING" id="683840.U5H8B6"/>
<feature type="region of interest" description="Disordered" evidence="1">
    <location>
        <begin position="298"/>
        <end position="317"/>
    </location>
</feature>
<dbReference type="Pfam" id="PF08317">
    <property type="entry name" value="Spc7"/>
    <property type="match status" value="1"/>
</dbReference>
<feature type="compositionally biased region" description="Polar residues" evidence="1">
    <location>
        <begin position="141"/>
        <end position="158"/>
    </location>
</feature>
<feature type="compositionally biased region" description="Acidic residues" evidence="1">
    <location>
        <begin position="249"/>
        <end position="263"/>
    </location>
</feature>
<dbReference type="PANTHER" id="PTHR28260:SF1">
    <property type="entry name" value="SPINDLE POLE BODY COMPONENT SPC105"/>
    <property type="match status" value="1"/>
</dbReference>
<reference evidence="4" key="4">
    <citation type="submission" date="2015-06" db="UniProtKB">
        <authorList>
            <consortium name="EnsemblFungi"/>
        </authorList>
    </citation>
    <scope>IDENTIFICATION</scope>
</reference>
<sequence length="1206" mass="130845">MSSPAKARSPFRPTPRTTFGARASLSALPSTSTTTMNKENRRSTSSTAVMTVRGPGQQAESVSRMAAAQRSKKRAHSLGGEALEQATKRAKDWDVLSPGKQARRRAMPRKSVLRAIPAVFDPVPPESSLYSVQLTKQAASHTTDLSSLSTFGQANAAPTSRRRSSVRPQENTREDGESDEDEEGSESMDMDLTRMEGQVTAFLDDRRNTLARRVSWAPTAHIRTFTPDKPTQEAQHAKALAQAQAEGHDFDDDEDDSYADDTASEPSMEIVGDEMTVAFASHFAGCNMPVSAVIGQDDETLSDDEQRSGSGSDGDSMEIANADEITSAFGQELGARPSMAGRPRPSEMRRQEDADDDAIMRELGLVKAKGASAARAPARPKGIMFAGVPSSDDDAPQANEEDGDNGDITVADGTMAMDYTSAIGRVVAVTGAGAGVGTSAHDEHSDDEDDEASIAMDLTGRMDVTSTNLMDLTSTSLLDTTSTNLVDMTSTSLMEIRNPFLGIVSAPTPSTPLARQRAQVFARQVAAGLLSAEPSPIPASPRRVMYPGLQRVSFGNRSPGRALAIPAILASKSPALAPQSPARVQAHAQVPSTSKATTGPTGPTSPQKPRSPVKMATTPRSATAAPAVLSASRSVGGHSPSPQSLQSKLQQQQPSSTAARAASFKSPARVNWSASPVNSRRISTIQQTHDEDSTGSSFDSGNEPIAPVPKLTLNDFFKATGTANMKDVIAMTGVDLTNRRKSLAPASFASRDEESGGSPSFADLAVTGGCKSLFYQMYQNDQARLQEQIMANVEFLTAINERLEHEQPGLFQQWQSATDEQRAALQVQFNMIKRHSHLAERIQWNECRTTNLDSILDVMEHSLQGLRADNAVIEEACIGSVIPDLQARREALLAELHAERQRDLELSACNQEELAQAHESLQEQMGEMDRLDGQHTQIASQLAGLVSRLNDLTDEVTLAARERDRLHRTLEDGRCFTKAEVFRLQAEYEALQRLGGWNLDQFSGSEVRLTHLDEVVVTLTLGQKHVEKLELELVPNNKRALGKDVTKFLLNKVQANVDWVIGSNETDTQSKRAKAVLQRIASLWTSVRHIRHELQLVHLRYPVTSSYDLRHDVLRTAIEIHVASVRSTFYIVLEMTGEELFVEDDQGKNPIEMESVVAQVGSEVVVKFGKGIDTDTLKYIIREQLDQGGRGALLAACSDAESKYTA</sequence>
<dbReference type="EMBL" id="AEIJ01000340">
    <property type="status" value="NOT_ANNOTATED_CDS"/>
    <property type="molecule type" value="Genomic_DNA"/>
</dbReference>
<dbReference type="OMA" id="WRMKLQE"/>
<feature type="compositionally biased region" description="Acidic residues" evidence="1">
    <location>
        <begin position="391"/>
        <end position="405"/>
    </location>
</feature>
<feature type="region of interest" description="Disordered" evidence="1">
    <location>
        <begin position="369"/>
        <end position="411"/>
    </location>
</feature>
<dbReference type="InParanoid" id="U5H8B6"/>
<feature type="compositionally biased region" description="Low complexity" evidence="1">
    <location>
        <begin position="616"/>
        <end position="627"/>
    </location>
</feature>
<feature type="region of interest" description="Disordered" evidence="1">
    <location>
        <begin position="329"/>
        <end position="356"/>
    </location>
</feature>
<reference evidence="3" key="2">
    <citation type="submission" date="2010-11" db="EMBL/GenBank/DDBJ databases">
        <authorList>
            <consortium name="The Broad Institute Genome Sequencing Platform"/>
            <person name="Earl A."/>
            <person name="Ward D."/>
            <person name="Feldgarden M."/>
            <person name="Gevers D."/>
            <person name="Butler R."/>
            <person name="Young S.K."/>
            <person name="Zeng Q."/>
            <person name="Gargeya S."/>
            <person name="Fitzgerald M."/>
            <person name="Haas B."/>
            <person name="Abouelleil A."/>
            <person name="Alvarado L."/>
            <person name="Arachchi H.M."/>
            <person name="Berlin A."/>
            <person name="Brown A."/>
            <person name="Chapman S.B."/>
            <person name="Chen Z."/>
            <person name="Dunbar C."/>
            <person name="Freedman E."/>
            <person name="Gearin G."/>
            <person name="Gellesch M."/>
            <person name="Goldberg J."/>
            <person name="Griggs A."/>
            <person name="Gujja S."/>
            <person name="Heilman E."/>
            <person name="Heiman D."/>
            <person name="Howarth C."/>
            <person name="Larson L."/>
            <person name="Lui A."/>
            <person name="MacDonald P.J.P."/>
            <person name="Mehta T."/>
            <person name="Montmayeur A."/>
            <person name="Murphy C."/>
            <person name="Neiman D."/>
            <person name="Pearson M."/>
            <person name="Priest M."/>
            <person name="Roberts A."/>
            <person name="Saif S."/>
            <person name="Shea T."/>
            <person name="Shenoy N."/>
            <person name="Sisk P."/>
            <person name="Stolte C."/>
            <person name="Sykes S."/>
            <person name="White J."/>
            <person name="Yandava C."/>
            <person name="Wortman J."/>
            <person name="Nusbaum C."/>
            <person name="Birren B."/>
        </authorList>
    </citation>
    <scope>NUCLEOTIDE SEQUENCE</scope>
    <source>
        <strain evidence="3">P1A1 Lamole</strain>
    </source>
</reference>
<feature type="region of interest" description="Disordered" evidence="1">
    <location>
        <begin position="576"/>
        <end position="705"/>
    </location>
</feature>
<feature type="region of interest" description="Disordered" evidence="1">
    <location>
        <begin position="141"/>
        <end position="192"/>
    </location>
</feature>
<dbReference type="SMART" id="SM00787">
    <property type="entry name" value="Spc7"/>
    <property type="match status" value="1"/>
</dbReference>
<evidence type="ECO:0000313" key="4">
    <source>
        <dbReference type="EnsemblFungi" id="MVLG_03480T0"/>
    </source>
</evidence>
<evidence type="ECO:0000256" key="1">
    <source>
        <dbReference type="SAM" id="MobiDB-lite"/>
    </source>
</evidence>
<reference evidence="3 5" key="3">
    <citation type="journal article" date="2015" name="BMC Genomics">
        <title>Sex and parasites: genomic and transcriptomic analysis of Microbotryum lychnidis-dioicae, the biotrophic and plant-castrating anther smut fungus.</title>
        <authorList>
            <person name="Perlin M.H."/>
            <person name="Amselem J."/>
            <person name="Fontanillas E."/>
            <person name="Toh S.S."/>
            <person name="Chen Z."/>
            <person name="Goldberg J."/>
            <person name="Duplessis S."/>
            <person name="Henrissat B."/>
            <person name="Young S."/>
            <person name="Zeng Q."/>
            <person name="Aguileta G."/>
            <person name="Petit E."/>
            <person name="Badouin H."/>
            <person name="Andrews J."/>
            <person name="Razeeq D."/>
            <person name="Gabaldon T."/>
            <person name="Quesneville H."/>
            <person name="Giraud T."/>
            <person name="Hood M.E."/>
            <person name="Schultz D.J."/>
            <person name="Cuomo C.A."/>
        </authorList>
    </citation>
    <scope>NUCLEOTIDE SEQUENCE [LARGE SCALE GENOMIC DNA]</scope>
    <source>
        <strain evidence="5">p1A1 Lamole</strain>
        <strain evidence="3">P1A1 Lamole</strain>
    </source>
</reference>
<evidence type="ECO:0000259" key="2">
    <source>
        <dbReference type="SMART" id="SM00787"/>
    </source>
</evidence>
<feature type="compositionally biased region" description="Low complexity" evidence="1">
    <location>
        <begin position="23"/>
        <end position="35"/>
    </location>
</feature>
<name>U5H8B6_USTV1</name>
<dbReference type="HOGENOM" id="CLU_270241_0_0_1"/>
<feature type="compositionally biased region" description="Low complexity" evidence="1">
    <location>
        <begin position="232"/>
        <end position="245"/>
    </location>
</feature>
<dbReference type="InterPro" id="IPR033338">
    <property type="entry name" value="Spc105/Spc7"/>
</dbReference>
<dbReference type="InterPro" id="IPR013253">
    <property type="entry name" value="Spc7_domain"/>
</dbReference>
<dbReference type="AlphaFoldDB" id="U5H8B6"/>
<feature type="region of interest" description="Disordered" evidence="1">
    <location>
        <begin position="1"/>
        <end position="109"/>
    </location>
</feature>
<feature type="compositionally biased region" description="Low complexity" evidence="1">
    <location>
        <begin position="639"/>
        <end position="656"/>
    </location>
</feature>
<dbReference type="GO" id="GO:0007094">
    <property type="term" value="P:mitotic spindle assembly checkpoint signaling"/>
    <property type="evidence" value="ECO:0007669"/>
    <property type="project" value="TreeGrafter"/>
</dbReference>
<accession>U5H8B6</accession>
<dbReference type="EnsemblFungi" id="MVLG_03480T0">
    <property type="protein sequence ID" value="MVLG_03480T0"/>
    <property type="gene ID" value="MVLG_03480"/>
</dbReference>
<dbReference type="GO" id="GO:0034501">
    <property type="term" value="P:protein localization to kinetochore"/>
    <property type="evidence" value="ECO:0007669"/>
    <property type="project" value="TreeGrafter"/>
</dbReference>
<gene>
    <name evidence="3" type="ORF">MVLG_03480</name>
</gene>
<evidence type="ECO:0000313" key="5">
    <source>
        <dbReference type="Proteomes" id="UP000017200"/>
    </source>
</evidence>
<reference evidence="5" key="1">
    <citation type="submission" date="2010-11" db="EMBL/GenBank/DDBJ databases">
        <title>The genome sequence of Microbotryum violaceum strain p1A1 Lamole.</title>
        <authorList>
            <person name="Cuomo C."/>
            <person name="Perlin M."/>
            <person name="Young S.K."/>
            <person name="Zeng Q."/>
            <person name="Gargeya S."/>
            <person name="Alvarado L."/>
            <person name="Berlin A."/>
            <person name="Chapman S.B."/>
            <person name="Chen Z."/>
            <person name="Freedman E."/>
            <person name="Gellesch M."/>
            <person name="Goldberg J."/>
            <person name="Griggs A."/>
            <person name="Gujja S."/>
            <person name="Heilman E."/>
            <person name="Heiman D."/>
            <person name="Howarth C."/>
            <person name="Mehta T."/>
            <person name="Neiman D."/>
            <person name="Pearson M."/>
            <person name="Roberts A."/>
            <person name="Saif S."/>
            <person name="Shea T."/>
            <person name="Shenoy N."/>
            <person name="Sisk P."/>
            <person name="Stolte C."/>
            <person name="Sykes S."/>
            <person name="White J."/>
            <person name="Yandava C."/>
            <person name="Haas B."/>
            <person name="Nusbaum C."/>
            <person name="Birren B."/>
        </authorList>
    </citation>
    <scope>NUCLEOTIDE SEQUENCE [LARGE SCALE GENOMIC DNA]</scope>
    <source>
        <strain evidence="5">p1A1 Lamole</strain>
    </source>
</reference>
<feature type="compositionally biased region" description="Polar residues" evidence="1">
    <location>
        <begin position="590"/>
        <end position="608"/>
    </location>
</feature>
<organism evidence="3">
    <name type="scientific">Microbotryum lychnidis-dioicae (strain p1A1 Lamole / MvSl-1064)</name>
    <name type="common">Anther smut fungus</name>
    <dbReference type="NCBI Taxonomy" id="683840"/>
    <lineage>
        <taxon>Eukaryota</taxon>
        <taxon>Fungi</taxon>
        <taxon>Dikarya</taxon>
        <taxon>Basidiomycota</taxon>
        <taxon>Pucciniomycotina</taxon>
        <taxon>Microbotryomycetes</taxon>
        <taxon>Microbotryales</taxon>
        <taxon>Microbotryaceae</taxon>
        <taxon>Microbotryum</taxon>
    </lineage>
</organism>
<dbReference type="GO" id="GO:1990758">
    <property type="term" value="P:mitotic sister chromatid biorientation"/>
    <property type="evidence" value="ECO:0007669"/>
    <property type="project" value="TreeGrafter"/>
</dbReference>
<dbReference type="OrthoDB" id="5592879at2759"/>
<dbReference type="Pfam" id="PF18210">
    <property type="entry name" value="Knl1_RWD_C"/>
    <property type="match status" value="1"/>
</dbReference>
<dbReference type="PANTHER" id="PTHR28260">
    <property type="entry name" value="SPINDLE POLE BODY COMPONENT SPC105"/>
    <property type="match status" value="1"/>
</dbReference>
<feature type="compositionally biased region" description="Acidic residues" evidence="1">
    <location>
        <begin position="176"/>
        <end position="189"/>
    </location>
</feature>
<dbReference type="Proteomes" id="UP000017200">
    <property type="component" value="Unassembled WGS sequence"/>
</dbReference>
<proteinExistence type="predicted"/>
<dbReference type="InterPro" id="IPR040850">
    <property type="entry name" value="Knl1_RWD_C"/>
</dbReference>
<feature type="region of interest" description="Disordered" evidence="1">
    <location>
        <begin position="224"/>
        <end position="264"/>
    </location>
</feature>
<dbReference type="GO" id="GO:0000776">
    <property type="term" value="C:kinetochore"/>
    <property type="evidence" value="ECO:0007669"/>
    <property type="project" value="TreeGrafter"/>
</dbReference>
<protein>
    <recommendedName>
        <fullName evidence="2">Spc7 kinetochore protein domain-containing protein</fullName>
    </recommendedName>
</protein>